<evidence type="ECO:0000313" key="2">
    <source>
        <dbReference type="Proteomes" id="UP001595445"/>
    </source>
</evidence>
<protein>
    <submittedName>
        <fullName evidence="1">Uncharacterized protein</fullName>
    </submittedName>
</protein>
<proteinExistence type="predicted"/>
<evidence type="ECO:0000313" key="1">
    <source>
        <dbReference type="EMBL" id="MFC3088502.1"/>
    </source>
</evidence>
<dbReference type="RefSeq" id="WP_197644716.1">
    <property type="nucleotide sequence ID" value="NZ_JAEACP010000012.1"/>
</dbReference>
<sequence>MSKAPIFTPLQAQAFLDDLAAVFAKHGAYVDYDGKLSAMEDEFKYVAIDSEMDITFSEYDARTDDTEWFSDDPPFAVSRIAQTAHARLADAARLASVHAEVAA</sequence>
<gene>
    <name evidence="1" type="ORF">ACFOD6_20890</name>
</gene>
<reference evidence="2" key="1">
    <citation type="journal article" date="2019" name="Int. J. Syst. Evol. Microbiol.">
        <title>The Global Catalogue of Microorganisms (GCM) 10K type strain sequencing project: providing services to taxonomists for standard genome sequencing and annotation.</title>
        <authorList>
            <consortium name="The Broad Institute Genomics Platform"/>
            <consortium name="The Broad Institute Genome Sequencing Center for Infectious Disease"/>
            <person name="Wu L."/>
            <person name="Ma J."/>
        </authorList>
    </citation>
    <scope>NUCLEOTIDE SEQUENCE [LARGE SCALE GENOMIC DNA]</scope>
    <source>
        <strain evidence="2">KCTC 62102</strain>
    </source>
</reference>
<dbReference type="EMBL" id="JBHRSM010000053">
    <property type="protein sequence ID" value="MFC3088502.1"/>
    <property type="molecule type" value="Genomic_DNA"/>
</dbReference>
<organism evidence="1 2">
    <name type="scientific">Tabrizicola soli</name>
    <dbReference type="NCBI Taxonomy" id="2185115"/>
    <lineage>
        <taxon>Bacteria</taxon>
        <taxon>Pseudomonadati</taxon>
        <taxon>Pseudomonadota</taxon>
        <taxon>Alphaproteobacteria</taxon>
        <taxon>Rhodobacterales</taxon>
        <taxon>Paracoccaceae</taxon>
        <taxon>Tabrizicola</taxon>
    </lineage>
</organism>
<accession>A0ABV7DZF3</accession>
<name>A0ABV7DZF3_9RHOB</name>
<dbReference type="Proteomes" id="UP001595445">
    <property type="component" value="Unassembled WGS sequence"/>
</dbReference>
<comment type="caution">
    <text evidence="1">The sequence shown here is derived from an EMBL/GenBank/DDBJ whole genome shotgun (WGS) entry which is preliminary data.</text>
</comment>
<keyword evidence="2" id="KW-1185">Reference proteome</keyword>